<evidence type="ECO:0000256" key="1">
    <source>
        <dbReference type="SAM" id="MobiDB-lite"/>
    </source>
</evidence>
<dbReference type="Proteomes" id="UP001150538">
    <property type="component" value="Unassembled WGS sequence"/>
</dbReference>
<gene>
    <name evidence="2" type="ORF">H4219_003079</name>
</gene>
<comment type="caution">
    <text evidence="2">The sequence shown here is derived from an EMBL/GenBank/DDBJ whole genome shotgun (WGS) entry which is preliminary data.</text>
</comment>
<reference evidence="2" key="1">
    <citation type="submission" date="2022-07" db="EMBL/GenBank/DDBJ databases">
        <title>Phylogenomic reconstructions and comparative analyses of Kickxellomycotina fungi.</title>
        <authorList>
            <person name="Reynolds N.K."/>
            <person name="Stajich J.E."/>
            <person name="Barry K."/>
            <person name="Grigoriev I.V."/>
            <person name="Crous P."/>
            <person name="Smith M.E."/>
        </authorList>
    </citation>
    <scope>NUCLEOTIDE SEQUENCE</scope>
    <source>
        <strain evidence="2">NBRC 100468</strain>
    </source>
</reference>
<dbReference type="AlphaFoldDB" id="A0A9W8A3V0"/>
<proteinExistence type="predicted"/>
<protein>
    <submittedName>
        <fullName evidence="2">Uncharacterized protein</fullName>
    </submittedName>
</protein>
<dbReference type="EMBL" id="JANBPU010000065">
    <property type="protein sequence ID" value="KAJ1917667.1"/>
    <property type="molecule type" value="Genomic_DNA"/>
</dbReference>
<keyword evidence="3" id="KW-1185">Reference proteome</keyword>
<sequence length="241" mass="27013">MGPTRNHNKAVSMTTRIEGARTKAPALRLATMWINLPAFSGRGLVVDQYISSLRLNVGSPYRRNIFCAIMRPDRVGLHPRTPEDLISLQNNPLRHGGTDYRWVPDFETELHIHIASVDPKITAPEIEQSLLQFGTVKDLRQYFHVQDMWHGDWEATITLNKGSTLPVTICPVPAADKLSNIDTVHEYEVSLFAAVRFCLPCGTADTRVCMCFAPKSQPRSTHAKPARSPITIAKNPKFTNK</sequence>
<feature type="region of interest" description="Disordered" evidence="1">
    <location>
        <begin position="217"/>
        <end position="241"/>
    </location>
</feature>
<name>A0A9W8A3V0_9FUNG</name>
<evidence type="ECO:0000313" key="3">
    <source>
        <dbReference type="Proteomes" id="UP001150538"/>
    </source>
</evidence>
<evidence type="ECO:0000313" key="2">
    <source>
        <dbReference type="EMBL" id="KAJ1917667.1"/>
    </source>
</evidence>
<organism evidence="2 3">
    <name type="scientific">Mycoemilia scoparia</name>
    <dbReference type="NCBI Taxonomy" id="417184"/>
    <lineage>
        <taxon>Eukaryota</taxon>
        <taxon>Fungi</taxon>
        <taxon>Fungi incertae sedis</taxon>
        <taxon>Zoopagomycota</taxon>
        <taxon>Kickxellomycotina</taxon>
        <taxon>Kickxellomycetes</taxon>
        <taxon>Kickxellales</taxon>
        <taxon>Kickxellaceae</taxon>
        <taxon>Mycoemilia</taxon>
    </lineage>
</organism>
<accession>A0A9W8A3V0</accession>